<evidence type="ECO:0000256" key="6">
    <source>
        <dbReference type="ARBA" id="ARBA00022692"/>
    </source>
</evidence>
<dbReference type="SUPFAM" id="SSF56317">
    <property type="entry name" value="Carbon-nitrogen hydrolase"/>
    <property type="match status" value="1"/>
</dbReference>
<evidence type="ECO:0000256" key="1">
    <source>
        <dbReference type="ARBA" id="ARBA00004651"/>
    </source>
</evidence>
<evidence type="ECO:0000259" key="11">
    <source>
        <dbReference type="PROSITE" id="PS50263"/>
    </source>
</evidence>
<comment type="similarity">
    <text evidence="2">Belongs to the CN hydrolase family. Apolipoprotein N-acyltransferase subfamily.</text>
</comment>
<evidence type="ECO:0000256" key="4">
    <source>
        <dbReference type="ARBA" id="ARBA00022519"/>
    </source>
</evidence>
<protein>
    <submittedName>
        <fullName evidence="12">Apolipoprotein N-acyltransferase</fullName>
    </submittedName>
</protein>
<keyword evidence="9 12" id="KW-0012">Acyltransferase</keyword>
<evidence type="ECO:0000256" key="8">
    <source>
        <dbReference type="ARBA" id="ARBA00023136"/>
    </source>
</evidence>
<keyword evidence="3" id="KW-1003">Cell membrane</keyword>
<feature type="transmembrane region" description="Helical" evidence="10">
    <location>
        <begin position="173"/>
        <end position="191"/>
    </location>
</feature>
<organism evidence="12 13">
    <name type="scientific">Helicobacter canis</name>
    <dbReference type="NCBI Taxonomy" id="29419"/>
    <lineage>
        <taxon>Bacteria</taxon>
        <taxon>Pseudomonadati</taxon>
        <taxon>Campylobacterota</taxon>
        <taxon>Epsilonproteobacteria</taxon>
        <taxon>Campylobacterales</taxon>
        <taxon>Helicobacteraceae</taxon>
        <taxon>Helicobacter</taxon>
    </lineage>
</organism>
<dbReference type="GO" id="GO:0042158">
    <property type="term" value="P:lipoprotein biosynthetic process"/>
    <property type="evidence" value="ECO:0007669"/>
    <property type="project" value="InterPro"/>
</dbReference>
<keyword evidence="6 10" id="KW-0812">Transmembrane</keyword>
<keyword evidence="5 12" id="KW-0808">Transferase</keyword>
<name>A0A5M9QSA8_9HELI</name>
<feature type="transmembrane region" description="Helical" evidence="10">
    <location>
        <begin position="54"/>
        <end position="82"/>
    </location>
</feature>
<dbReference type="PROSITE" id="PS50263">
    <property type="entry name" value="CN_HYDROLASE"/>
    <property type="match status" value="1"/>
</dbReference>
<dbReference type="NCBIfam" id="TIGR00546">
    <property type="entry name" value="lnt"/>
    <property type="match status" value="1"/>
</dbReference>
<dbReference type="PANTHER" id="PTHR38686:SF1">
    <property type="entry name" value="APOLIPOPROTEIN N-ACYLTRANSFERASE"/>
    <property type="match status" value="1"/>
</dbReference>
<dbReference type="GO" id="GO:0005886">
    <property type="term" value="C:plasma membrane"/>
    <property type="evidence" value="ECO:0007669"/>
    <property type="project" value="UniProtKB-SubCell"/>
</dbReference>
<dbReference type="InterPro" id="IPR003010">
    <property type="entry name" value="C-N_Hydrolase"/>
</dbReference>
<dbReference type="InterPro" id="IPR004563">
    <property type="entry name" value="Apolipo_AcylTrfase"/>
</dbReference>
<dbReference type="InterPro" id="IPR036526">
    <property type="entry name" value="C-N_Hydrolase_sf"/>
</dbReference>
<dbReference type="Gene3D" id="3.60.110.10">
    <property type="entry name" value="Carbon-nitrogen hydrolase"/>
    <property type="match status" value="1"/>
</dbReference>
<dbReference type="GO" id="GO:0016410">
    <property type="term" value="F:N-acyltransferase activity"/>
    <property type="evidence" value="ECO:0007669"/>
    <property type="project" value="InterPro"/>
</dbReference>
<keyword evidence="7 10" id="KW-1133">Transmembrane helix</keyword>
<reference evidence="12 13" key="1">
    <citation type="submission" date="2019-09" db="EMBL/GenBank/DDBJ databases">
        <title>Draft genome sequence of various Type strains from the CCUG.</title>
        <authorList>
            <person name="Pineiro-Iglesias B."/>
            <person name="Tunovic T."/>
            <person name="Unosson C."/>
            <person name="Inganas E."/>
            <person name="Ohlen M."/>
            <person name="Cardew S."/>
            <person name="Jensie-Markopoulos S."/>
            <person name="Salva-Serra F."/>
            <person name="Jaen-Luchoro D."/>
            <person name="Karlsson R."/>
            <person name="Svensson-Stadler L."/>
            <person name="Chun J."/>
            <person name="Moore E."/>
        </authorList>
    </citation>
    <scope>NUCLEOTIDE SEQUENCE [LARGE SCALE GENOMIC DNA]</scope>
    <source>
        <strain evidence="12 13">CCUG 32756T</strain>
    </source>
</reference>
<comment type="subcellular location">
    <subcellularLocation>
        <location evidence="1">Cell membrane</location>
        <topology evidence="1">Multi-pass membrane protein</topology>
    </subcellularLocation>
</comment>
<keyword evidence="8 10" id="KW-0472">Membrane</keyword>
<feature type="transmembrane region" description="Helical" evidence="10">
    <location>
        <begin position="144"/>
        <end position="166"/>
    </location>
</feature>
<dbReference type="AlphaFoldDB" id="A0A5M9QSA8"/>
<dbReference type="InterPro" id="IPR059109">
    <property type="entry name" value="Lnt_membrane_dom"/>
</dbReference>
<feature type="transmembrane region" description="Helical" evidence="10">
    <location>
        <begin position="197"/>
        <end position="220"/>
    </location>
</feature>
<accession>A0A5M9QSA8</accession>
<dbReference type="EMBL" id="VXKE01000007">
    <property type="protein sequence ID" value="KAA8710446.1"/>
    <property type="molecule type" value="Genomic_DNA"/>
</dbReference>
<dbReference type="Pfam" id="PF26365">
    <property type="entry name" value="ApoNAT_membrane"/>
    <property type="match status" value="1"/>
</dbReference>
<evidence type="ECO:0000256" key="9">
    <source>
        <dbReference type="ARBA" id="ARBA00023315"/>
    </source>
</evidence>
<dbReference type="RefSeq" id="WP_150336955.1">
    <property type="nucleotide sequence ID" value="NZ_JAERIX010000049.1"/>
</dbReference>
<comment type="caution">
    <text evidence="12">The sequence shown here is derived from an EMBL/GenBank/DDBJ whole genome shotgun (WGS) entry which is preliminary data.</text>
</comment>
<dbReference type="Proteomes" id="UP000323707">
    <property type="component" value="Unassembled WGS sequence"/>
</dbReference>
<feature type="transmembrane region" description="Helical" evidence="10">
    <location>
        <begin position="88"/>
        <end position="112"/>
    </location>
</feature>
<feature type="transmembrane region" description="Helical" evidence="10">
    <location>
        <begin position="119"/>
        <end position="138"/>
    </location>
</feature>
<evidence type="ECO:0000256" key="7">
    <source>
        <dbReference type="ARBA" id="ARBA00022989"/>
    </source>
</evidence>
<feature type="domain" description="CN hydrolase" evidence="11">
    <location>
        <begin position="269"/>
        <end position="499"/>
    </location>
</feature>
<gene>
    <name evidence="12" type="primary">lnt</name>
    <name evidence="12" type="ORF">F4V45_02730</name>
</gene>
<keyword evidence="12" id="KW-0449">Lipoprotein</keyword>
<dbReference type="PANTHER" id="PTHR38686">
    <property type="entry name" value="APOLIPOPROTEIN N-ACYLTRANSFERASE"/>
    <property type="match status" value="1"/>
</dbReference>
<evidence type="ECO:0000256" key="3">
    <source>
        <dbReference type="ARBA" id="ARBA00022475"/>
    </source>
</evidence>
<evidence type="ECO:0000256" key="2">
    <source>
        <dbReference type="ARBA" id="ARBA00010065"/>
    </source>
</evidence>
<evidence type="ECO:0000313" key="13">
    <source>
        <dbReference type="Proteomes" id="UP000323707"/>
    </source>
</evidence>
<sequence length="499" mass="55360">MKKASTQGLLEFTFSPHLFSHFFHTITTLKSHALNSNARVRMRKIFSKDSGTLFFARLMLGLLYALGFCAWLYVFVLVAGFFTLDSSLLAQALSALLMSALVLVSFSIWLLVPRAIIGYFGFFAGLLLFYWIGLSFRFSVAPYLLGFVCVGIGLIYAALFYLGLYFTSKLYRIASLFVLGVFAPFSFDWFVPKAWLAYSVFGVGDLAFVGIMCALALGLYRGGARKIRILGSVAILLVCIDWQGVESMASAHTQARAQITPLAKDIAIMQSAIPQDLKWEQSTIDSVLVGIASAIDSAVAESKQMIILPETILPFVLNDRLSFQKQVLATLLAKSRDITIVLGAFSAQGEQVHNSTYVFSNSSLQILHKVILAPFGEKIPLPDFLAKPLYKLFFGIEDGLQAAKDPQDFSALGRIWRNAICYEGTSKAIYADAPKYLVMISNNAWFYPSIEPFLQRVLLKYYARLQSTTIVHSANYSSSIIITPFVDDIGAVRILSYKE</sequence>
<proteinExistence type="inferred from homology"/>
<keyword evidence="4" id="KW-0997">Cell inner membrane</keyword>
<evidence type="ECO:0000256" key="10">
    <source>
        <dbReference type="SAM" id="Phobius"/>
    </source>
</evidence>
<evidence type="ECO:0000313" key="12">
    <source>
        <dbReference type="EMBL" id="KAA8710446.1"/>
    </source>
</evidence>
<evidence type="ECO:0000256" key="5">
    <source>
        <dbReference type="ARBA" id="ARBA00022679"/>
    </source>
</evidence>